<dbReference type="InterPro" id="IPR012576">
    <property type="entry name" value="NDUFB3"/>
</dbReference>
<evidence type="ECO:0000256" key="9">
    <source>
        <dbReference type="ARBA" id="ARBA00022982"/>
    </source>
</evidence>
<evidence type="ECO:0000256" key="11">
    <source>
        <dbReference type="ARBA" id="ARBA00023128"/>
    </source>
</evidence>
<protein>
    <recommendedName>
        <fullName evidence="4">NADH dehydrogenase [ubiquinone] 1 beta subcomplex subunit 3</fullName>
    </recommendedName>
    <alternativeName>
        <fullName evidence="13">Complex I-B12</fullName>
    </alternativeName>
    <alternativeName>
        <fullName evidence="14">NADH-ubiquinone oxidoreductase B12 subunit</fullName>
    </alternativeName>
</protein>
<evidence type="ECO:0000256" key="13">
    <source>
        <dbReference type="ARBA" id="ARBA00030217"/>
    </source>
</evidence>
<keyword evidence="16" id="KW-1185">Reference proteome</keyword>
<evidence type="ECO:0000313" key="15">
    <source>
        <dbReference type="EMBL" id="KAK2725599.1"/>
    </source>
</evidence>
<gene>
    <name evidence="15" type="ORF">QYM36_000188</name>
</gene>
<organism evidence="15 16">
    <name type="scientific">Artemia franciscana</name>
    <name type="common">Brine shrimp</name>
    <name type="synonym">Artemia sanfranciscana</name>
    <dbReference type="NCBI Taxonomy" id="6661"/>
    <lineage>
        <taxon>Eukaryota</taxon>
        <taxon>Metazoa</taxon>
        <taxon>Ecdysozoa</taxon>
        <taxon>Arthropoda</taxon>
        <taxon>Crustacea</taxon>
        <taxon>Branchiopoda</taxon>
        <taxon>Anostraca</taxon>
        <taxon>Artemiidae</taxon>
        <taxon>Artemia</taxon>
    </lineage>
</organism>
<evidence type="ECO:0000256" key="4">
    <source>
        <dbReference type="ARBA" id="ARBA00018680"/>
    </source>
</evidence>
<dbReference type="GO" id="GO:0022900">
    <property type="term" value="P:electron transport chain"/>
    <property type="evidence" value="ECO:0007669"/>
    <property type="project" value="InterPro"/>
</dbReference>
<dbReference type="EMBL" id="JAVRJZ010000002">
    <property type="protein sequence ID" value="KAK2725602.1"/>
    <property type="molecule type" value="Genomic_DNA"/>
</dbReference>
<comment type="function">
    <text evidence="1">Accessory subunit of the mitochondrial membrane respiratory chain NADH dehydrogenase (Complex I), that is believed not to be involved in catalysis. Complex I functions in the transfer of electrons from NADH to the respiratory chain. The immediate electron acceptor for the enzyme is believed to be ubiquinone.</text>
</comment>
<comment type="caution">
    <text evidence="15">The sequence shown here is derived from an EMBL/GenBank/DDBJ whole genome shotgun (WGS) entry which is preliminary data.</text>
</comment>
<keyword evidence="8" id="KW-0999">Mitochondrion inner membrane</keyword>
<evidence type="ECO:0000256" key="2">
    <source>
        <dbReference type="ARBA" id="ARBA00004298"/>
    </source>
</evidence>
<evidence type="ECO:0000256" key="6">
    <source>
        <dbReference type="ARBA" id="ARBA00022660"/>
    </source>
</evidence>
<reference evidence="15" key="1">
    <citation type="submission" date="2023-07" db="EMBL/GenBank/DDBJ databases">
        <title>Chromosome-level genome assembly of Artemia franciscana.</title>
        <authorList>
            <person name="Jo E."/>
        </authorList>
    </citation>
    <scope>NUCLEOTIDE SEQUENCE</scope>
    <source>
        <tissue evidence="15">Whole body</tissue>
    </source>
</reference>
<comment type="similarity">
    <text evidence="3">Belongs to the complex I NDUFB3 subunit family.</text>
</comment>
<evidence type="ECO:0000256" key="10">
    <source>
        <dbReference type="ARBA" id="ARBA00022989"/>
    </source>
</evidence>
<accession>A0AA88IC54</accession>
<dbReference type="Pfam" id="PF08122">
    <property type="entry name" value="NDUF_B12"/>
    <property type="match status" value="1"/>
</dbReference>
<evidence type="ECO:0000313" key="16">
    <source>
        <dbReference type="Proteomes" id="UP001187531"/>
    </source>
</evidence>
<keyword evidence="5" id="KW-0813">Transport</keyword>
<evidence type="ECO:0000256" key="7">
    <source>
        <dbReference type="ARBA" id="ARBA00022692"/>
    </source>
</evidence>
<dbReference type="GO" id="GO:0032981">
    <property type="term" value="P:mitochondrial respiratory chain complex I assembly"/>
    <property type="evidence" value="ECO:0007669"/>
    <property type="project" value="TreeGrafter"/>
</dbReference>
<dbReference type="AlphaFoldDB" id="A0AA88IC54"/>
<keyword evidence="12" id="KW-0472">Membrane</keyword>
<name>A0AA88IC54_ARTSF</name>
<dbReference type="Proteomes" id="UP001187531">
    <property type="component" value="Unassembled WGS sequence"/>
</dbReference>
<evidence type="ECO:0000256" key="8">
    <source>
        <dbReference type="ARBA" id="ARBA00022792"/>
    </source>
</evidence>
<dbReference type="EMBL" id="JAVRJZ010000002">
    <property type="protein sequence ID" value="KAK2725600.1"/>
    <property type="molecule type" value="Genomic_DNA"/>
</dbReference>
<proteinExistence type="inferred from homology"/>
<evidence type="ECO:0000256" key="1">
    <source>
        <dbReference type="ARBA" id="ARBA00003195"/>
    </source>
</evidence>
<sequence length="101" mass="11635">MGGGNHGEFKIPDWRQYKVENAPELVQLQRALASQGLKDPWIRNEVWRYERKPGFKTPLQQASFLFFRGFKYGLALTVLTIAYDQVSKLTKSPVDHGHGHH</sequence>
<comment type="subcellular location">
    <subcellularLocation>
        <location evidence="2">Mitochondrion inner membrane</location>
        <topology evidence="2">Single-pass membrane protein</topology>
        <orientation evidence="2">Matrix side</orientation>
    </subcellularLocation>
</comment>
<evidence type="ECO:0000256" key="14">
    <source>
        <dbReference type="ARBA" id="ARBA00032688"/>
    </source>
</evidence>
<keyword evidence="11" id="KW-0496">Mitochondrion</keyword>
<keyword evidence="7" id="KW-0812">Transmembrane</keyword>
<keyword evidence="10" id="KW-1133">Transmembrane helix</keyword>
<evidence type="ECO:0000256" key="3">
    <source>
        <dbReference type="ARBA" id="ARBA00005667"/>
    </source>
</evidence>
<keyword evidence="6" id="KW-0679">Respiratory chain</keyword>
<dbReference type="PANTHER" id="PTHR15082:SF2">
    <property type="entry name" value="NADH DEHYDROGENASE [UBIQUINONE] 1 BETA SUBCOMPLEX SUBUNIT 3"/>
    <property type="match status" value="1"/>
</dbReference>
<evidence type="ECO:0000256" key="12">
    <source>
        <dbReference type="ARBA" id="ARBA00023136"/>
    </source>
</evidence>
<keyword evidence="9" id="KW-0249">Electron transport</keyword>
<evidence type="ECO:0000256" key="5">
    <source>
        <dbReference type="ARBA" id="ARBA00022448"/>
    </source>
</evidence>
<dbReference type="PANTHER" id="PTHR15082">
    <property type="entry name" value="NADH-UBIQUINONE OXIDOREDUCTASE B12 SUBUNIT"/>
    <property type="match status" value="1"/>
</dbReference>
<dbReference type="EMBL" id="JAVRJZ010000002">
    <property type="protein sequence ID" value="KAK2725599.1"/>
    <property type="molecule type" value="Genomic_DNA"/>
</dbReference>
<dbReference type="EMBL" id="JAVRJZ010000002">
    <property type="protein sequence ID" value="KAK2725601.1"/>
    <property type="molecule type" value="Genomic_DNA"/>
</dbReference>
<dbReference type="GO" id="GO:0005743">
    <property type="term" value="C:mitochondrial inner membrane"/>
    <property type="evidence" value="ECO:0007669"/>
    <property type="project" value="UniProtKB-SubCell"/>
</dbReference>